<keyword evidence="4" id="KW-1185">Reference proteome</keyword>
<sequence>MSNPFTLMGMARRATQNWRQMTYGSTAPSTPAAAATPSTSEDNNSDTASIASATKRQTSSPLLQTRKPSLPAVDNVNVTSSPAASPPAAAKAVLSDVASNGSSTTLAMQEPTSAPAAINMILSESPRMEPVELSKSPGSIDYFSLQPRKDSEESANSTSTKVNLDDSAWTAVIDELKLQKKRLEDQVQLLTSEKQRVAGDLESLTGEKKRLEGQVKLLAEEKQRVAGDLESATHENQRLERKLQEKQRRWDEEQTASIAERDQERGQFEQEKASLTGQVRDLTTEKEGLIEQMAQKQAQWDQESARMAEEVVREMDILSNEKQELEGRVAALESTVGEKEKAEKKLEGAIAVLKKEQGDNARTMAAQQQYLVAARDELKGFQAQAAKEIQASTAETRRLSQQLRNEKEARNVERAQVSKERSDEQQRFEAEKRSFAHRVSGLEQVLETKEKARKRLEDDIAIVRREKDESSRVVVSLQQQLTSAKEATKKLQETATARLASLQKDLDSLREDREKQIASRDSQINVLNANLDGVKKERGSLQETVKRNNGTISQLNTDLIQRNHLFMETEKEMASLRERFLVIGDELEGKELEVRSLEVGMTGLTKERDEKGRMVSSLQEQLTLAAGEMKMVNDTTTAKIIGLEEELRRMREEREAYPCMIM</sequence>
<dbReference type="AlphaFoldDB" id="A0A9W8JA85"/>
<feature type="compositionally biased region" description="Polar residues" evidence="2">
    <location>
        <begin position="41"/>
        <end position="67"/>
    </location>
</feature>
<feature type="region of interest" description="Disordered" evidence="2">
    <location>
        <begin position="142"/>
        <end position="161"/>
    </location>
</feature>
<dbReference type="Gene3D" id="1.10.287.1490">
    <property type="match status" value="1"/>
</dbReference>
<dbReference type="OrthoDB" id="2951807at2759"/>
<feature type="compositionally biased region" description="Basic and acidic residues" evidence="2">
    <location>
        <begin position="259"/>
        <end position="272"/>
    </location>
</feature>
<proteinExistence type="predicted"/>
<dbReference type="Proteomes" id="UP001140091">
    <property type="component" value="Unassembled WGS sequence"/>
</dbReference>
<protein>
    <submittedName>
        <fullName evidence="3">Uncharacterized protein</fullName>
    </submittedName>
</protein>
<organism evidence="3 4">
    <name type="scientific">Candolleomyces eurysporus</name>
    <dbReference type="NCBI Taxonomy" id="2828524"/>
    <lineage>
        <taxon>Eukaryota</taxon>
        <taxon>Fungi</taxon>
        <taxon>Dikarya</taxon>
        <taxon>Basidiomycota</taxon>
        <taxon>Agaricomycotina</taxon>
        <taxon>Agaricomycetes</taxon>
        <taxon>Agaricomycetidae</taxon>
        <taxon>Agaricales</taxon>
        <taxon>Agaricineae</taxon>
        <taxon>Psathyrellaceae</taxon>
        <taxon>Candolleomyces</taxon>
    </lineage>
</organism>
<feature type="coiled-coil region" evidence="1">
    <location>
        <begin position="439"/>
        <end position="544"/>
    </location>
</feature>
<feature type="region of interest" description="Disordered" evidence="2">
    <location>
        <begin position="226"/>
        <end position="274"/>
    </location>
</feature>
<name>A0A9W8JA85_9AGAR</name>
<reference evidence="3" key="1">
    <citation type="submission" date="2022-06" db="EMBL/GenBank/DDBJ databases">
        <title>Genome Sequence of Candolleomyces eurysporus.</title>
        <authorList>
            <person name="Buettner E."/>
        </authorList>
    </citation>
    <scope>NUCLEOTIDE SEQUENCE</scope>
    <source>
        <strain evidence="3">VTCC 930004</strain>
    </source>
</reference>
<evidence type="ECO:0000313" key="4">
    <source>
        <dbReference type="Proteomes" id="UP001140091"/>
    </source>
</evidence>
<evidence type="ECO:0000256" key="1">
    <source>
        <dbReference type="SAM" id="Coils"/>
    </source>
</evidence>
<dbReference type="EMBL" id="JANBPK010000780">
    <property type="protein sequence ID" value="KAJ2932126.1"/>
    <property type="molecule type" value="Genomic_DNA"/>
</dbReference>
<keyword evidence="1" id="KW-0175">Coiled coil</keyword>
<evidence type="ECO:0000256" key="2">
    <source>
        <dbReference type="SAM" id="MobiDB-lite"/>
    </source>
</evidence>
<feature type="non-terminal residue" evidence="3">
    <location>
        <position position="662"/>
    </location>
</feature>
<gene>
    <name evidence="3" type="ORF">H1R20_g4955</name>
</gene>
<feature type="region of interest" description="Disordered" evidence="2">
    <location>
        <begin position="23"/>
        <end position="86"/>
    </location>
</feature>
<feature type="compositionally biased region" description="Low complexity" evidence="2">
    <location>
        <begin position="25"/>
        <end position="40"/>
    </location>
</feature>
<feature type="compositionally biased region" description="Polar residues" evidence="2">
    <location>
        <begin position="391"/>
        <end position="403"/>
    </location>
</feature>
<accession>A0A9W8JA85</accession>
<comment type="caution">
    <text evidence="3">The sequence shown here is derived from an EMBL/GenBank/DDBJ whole genome shotgun (WGS) entry which is preliminary data.</text>
</comment>
<feature type="compositionally biased region" description="Basic and acidic residues" evidence="2">
    <location>
        <begin position="226"/>
        <end position="252"/>
    </location>
</feature>
<evidence type="ECO:0000313" key="3">
    <source>
        <dbReference type="EMBL" id="KAJ2932126.1"/>
    </source>
</evidence>
<feature type="region of interest" description="Disordered" evidence="2">
    <location>
        <begin position="391"/>
        <end position="432"/>
    </location>
</feature>
<feature type="compositionally biased region" description="Basic and acidic residues" evidence="2">
    <location>
        <begin position="404"/>
        <end position="432"/>
    </location>
</feature>